<evidence type="ECO:0000256" key="1">
    <source>
        <dbReference type="SAM" id="Phobius"/>
    </source>
</evidence>
<protein>
    <submittedName>
        <fullName evidence="2">Uncharacterized protein</fullName>
    </submittedName>
</protein>
<proteinExistence type="predicted"/>
<accession>A0A0B6Z936</accession>
<keyword evidence="1" id="KW-0472">Membrane</keyword>
<dbReference type="AlphaFoldDB" id="A0A0B6Z936"/>
<organism evidence="2">
    <name type="scientific">Arion vulgaris</name>
    <dbReference type="NCBI Taxonomy" id="1028688"/>
    <lineage>
        <taxon>Eukaryota</taxon>
        <taxon>Metazoa</taxon>
        <taxon>Spiralia</taxon>
        <taxon>Lophotrochozoa</taxon>
        <taxon>Mollusca</taxon>
        <taxon>Gastropoda</taxon>
        <taxon>Heterobranchia</taxon>
        <taxon>Euthyneura</taxon>
        <taxon>Panpulmonata</taxon>
        <taxon>Eupulmonata</taxon>
        <taxon>Stylommatophora</taxon>
        <taxon>Helicina</taxon>
        <taxon>Arionoidea</taxon>
        <taxon>Arionidae</taxon>
        <taxon>Arion</taxon>
    </lineage>
</organism>
<reference evidence="2" key="1">
    <citation type="submission" date="2014-12" db="EMBL/GenBank/DDBJ databases">
        <title>Insight into the proteome of Arion vulgaris.</title>
        <authorList>
            <person name="Aradska J."/>
            <person name="Bulat T."/>
            <person name="Smidak R."/>
            <person name="Sarate P."/>
            <person name="Gangsoo J."/>
            <person name="Sialana F."/>
            <person name="Bilban M."/>
            <person name="Lubec G."/>
        </authorList>
    </citation>
    <scope>NUCLEOTIDE SEQUENCE</scope>
    <source>
        <tissue evidence="2">Skin</tissue>
    </source>
</reference>
<feature type="non-terminal residue" evidence="2">
    <location>
        <position position="63"/>
    </location>
</feature>
<gene>
    <name evidence="2" type="primary">ORF53968</name>
</gene>
<name>A0A0B6Z936_9EUPU</name>
<keyword evidence="1" id="KW-1133">Transmembrane helix</keyword>
<keyword evidence="1" id="KW-0812">Transmembrane</keyword>
<feature type="transmembrane region" description="Helical" evidence="1">
    <location>
        <begin position="27"/>
        <end position="48"/>
    </location>
</feature>
<sequence length="63" mass="7601">MFVEIYESPTPAYMMIIMMYVYSYVDIQNYFITSIILTVISISIITTVQHLRARWRYYACIIF</sequence>
<evidence type="ECO:0000313" key="2">
    <source>
        <dbReference type="EMBL" id="CEK65119.1"/>
    </source>
</evidence>
<dbReference type="EMBL" id="HACG01018254">
    <property type="protein sequence ID" value="CEK65119.1"/>
    <property type="molecule type" value="Transcribed_RNA"/>
</dbReference>